<evidence type="ECO:0000256" key="7">
    <source>
        <dbReference type="RuleBase" id="RU365103"/>
    </source>
</evidence>
<protein>
    <recommendedName>
        <fullName evidence="3 7">3-deoxy-D-manno-octulosonic acid transferase</fullName>
        <shortName evidence="7">Kdo transferase</shortName>
        <ecNumber evidence="2 7">2.4.99.12</ecNumber>
    </recommendedName>
    <alternativeName>
        <fullName evidence="5 7">Lipid IV(A) 3-deoxy-D-manno-octulosonic acid transferase</fullName>
    </alternativeName>
</protein>
<dbReference type="PANTHER" id="PTHR42755:SF1">
    <property type="entry name" value="3-DEOXY-D-MANNO-OCTULOSONIC ACID TRANSFERASE, MITOCHONDRIAL-RELATED"/>
    <property type="match status" value="1"/>
</dbReference>
<evidence type="ECO:0000256" key="6">
    <source>
        <dbReference type="ARBA" id="ARBA00049183"/>
    </source>
</evidence>
<gene>
    <name evidence="9" type="primary">waaA</name>
    <name evidence="9" type="ORF">GCM10022414_13940</name>
</gene>
<comment type="pathway">
    <text evidence="1 7">Bacterial outer membrane biogenesis; LPS core biosynthesis.</text>
</comment>
<evidence type="ECO:0000256" key="3">
    <source>
        <dbReference type="ARBA" id="ARBA00019077"/>
    </source>
</evidence>
<reference evidence="10" key="1">
    <citation type="journal article" date="2019" name="Int. J. Syst. Evol. Microbiol.">
        <title>The Global Catalogue of Microorganisms (GCM) 10K type strain sequencing project: providing services to taxonomists for standard genome sequencing and annotation.</title>
        <authorList>
            <consortium name="The Broad Institute Genomics Platform"/>
            <consortium name="The Broad Institute Genome Sequencing Center for Infectious Disease"/>
            <person name="Wu L."/>
            <person name="Ma J."/>
        </authorList>
    </citation>
    <scope>NUCLEOTIDE SEQUENCE [LARGE SCALE GENOMIC DNA]</scope>
    <source>
        <strain evidence="10">JCM 17304</strain>
    </source>
</reference>
<dbReference type="GO" id="GO:0016740">
    <property type="term" value="F:transferase activity"/>
    <property type="evidence" value="ECO:0007669"/>
    <property type="project" value="UniProtKB-KW"/>
</dbReference>
<sequence length="428" mass="46632">MARFLYTAFFYLILPLVLLRLFWRASQAPAYRQRIAERFGFFRAPTKTGGLWVHAVSVGESIAAAPVIEHFLAHNPDLPVVVTTMTPTGSERVRAMFGDRVFHVYAPYDLPDAIARFLNRVQPRVAVIMETEIWPNMVCQTAARGIPVVLANARLSARSARGYGRLGSLSRDVFSRFSQVVAQSAADGARFVDLGLAESKLTVSGSIKFDLDIPTQLRDQAIALRRDWLGARPVWIAASTHAGEDEILLAAHCKLLAQYPDALLILVPRHPERFAKVAELIAGYDLPLQRRSTVLTAKVLTPLVSDTSVVLGDTMGELLLLLGCADIAFVGGSLIEHGGHNSLEPAAWGLPVVTGLSDFNFAEISAMLMAAGGLEKIESDAALAEQLLAWFADPVCRQRQGAAAKQVVDNNRGALQRLLAIIDGYLRA</sequence>
<evidence type="ECO:0000313" key="10">
    <source>
        <dbReference type="Proteomes" id="UP001500392"/>
    </source>
</evidence>
<dbReference type="Proteomes" id="UP001500392">
    <property type="component" value="Unassembled WGS sequence"/>
</dbReference>
<comment type="function">
    <text evidence="7">Involved in lipopolysaccharide (LPS) biosynthesis. Catalyzes the transfer of 3-deoxy-D-manno-octulosonate (Kdo) residue(s) from CMP-Kdo to lipid IV(A), the tetraacyldisaccharide-1,4'-bisphosphate precursor of lipid A.</text>
</comment>
<dbReference type="Pfam" id="PF04413">
    <property type="entry name" value="Glycos_transf_N"/>
    <property type="match status" value="1"/>
</dbReference>
<dbReference type="InterPro" id="IPR007507">
    <property type="entry name" value="Glycos_transf_N"/>
</dbReference>
<dbReference type="PANTHER" id="PTHR42755">
    <property type="entry name" value="3-DEOXY-MANNO-OCTULOSONATE CYTIDYLYLTRANSFERASE"/>
    <property type="match status" value="1"/>
</dbReference>
<evidence type="ECO:0000259" key="8">
    <source>
        <dbReference type="Pfam" id="PF04413"/>
    </source>
</evidence>
<keyword evidence="4 7" id="KW-0808">Transferase</keyword>
<evidence type="ECO:0000256" key="5">
    <source>
        <dbReference type="ARBA" id="ARBA00031445"/>
    </source>
</evidence>
<evidence type="ECO:0000256" key="4">
    <source>
        <dbReference type="ARBA" id="ARBA00022679"/>
    </source>
</evidence>
<dbReference type="InterPro" id="IPR038107">
    <property type="entry name" value="Glycos_transf_N_sf"/>
</dbReference>
<comment type="catalytic activity">
    <reaction evidence="6 7">
        <text>lipid IVA (E. coli) + CMP-3-deoxy-beta-D-manno-octulosonate = alpha-Kdo-(2-&gt;6)-lipid IVA (E. coli) + CMP + H(+)</text>
        <dbReference type="Rhea" id="RHEA:28066"/>
        <dbReference type="ChEBI" id="CHEBI:15378"/>
        <dbReference type="ChEBI" id="CHEBI:58603"/>
        <dbReference type="ChEBI" id="CHEBI:60364"/>
        <dbReference type="ChEBI" id="CHEBI:60377"/>
        <dbReference type="ChEBI" id="CHEBI:85987"/>
        <dbReference type="EC" id="2.4.99.12"/>
    </reaction>
</comment>
<dbReference type="EMBL" id="BAABDM010000002">
    <property type="protein sequence ID" value="GAA4091783.1"/>
    <property type="molecule type" value="Genomic_DNA"/>
</dbReference>
<keyword evidence="7" id="KW-1003">Cell membrane</keyword>
<keyword evidence="7" id="KW-0448">Lipopolysaccharide biosynthesis</keyword>
<dbReference type="NCBIfam" id="NF004388">
    <property type="entry name" value="PRK05749.1-4"/>
    <property type="match status" value="1"/>
</dbReference>
<comment type="caution">
    <text evidence="9">The sequence shown here is derived from an EMBL/GenBank/DDBJ whole genome shotgun (WGS) entry which is preliminary data.</text>
</comment>
<keyword evidence="7" id="KW-0472">Membrane</keyword>
<organism evidence="9 10">
    <name type="scientific">Zhongshania borealis</name>
    <dbReference type="NCBI Taxonomy" id="889488"/>
    <lineage>
        <taxon>Bacteria</taxon>
        <taxon>Pseudomonadati</taxon>
        <taxon>Pseudomonadota</taxon>
        <taxon>Gammaproteobacteria</taxon>
        <taxon>Cellvibrionales</taxon>
        <taxon>Spongiibacteraceae</taxon>
        <taxon>Zhongshania</taxon>
    </lineage>
</organism>
<dbReference type="InterPro" id="IPR039901">
    <property type="entry name" value="Kdotransferase"/>
</dbReference>
<proteinExistence type="inferred from homology"/>
<comment type="similarity">
    <text evidence="7">Belongs to the glycosyltransferase group 1 family.</text>
</comment>
<evidence type="ECO:0000256" key="2">
    <source>
        <dbReference type="ARBA" id="ARBA00012621"/>
    </source>
</evidence>
<dbReference type="EC" id="2.4.99.12" evidence="2 7"/>
<evidence type="ECO:0000256" key="1">
    <source>
        <dbReference type="ARBA" id="ARBA00004713"/>
    </source>
</evidence>
<comment type="subcellular location">
    <subcellularLocation>
        <location evidence="7">Cell membrane</location>
    </subcellularLocation>
</comment>
<dbReference type="SUPFAM" id="SSF53756">
    <property type="entry name" value="UDP-Glycosyltransferase/glycogen phosphorylase"/>
    <property type="match status" value="1"/>
</dbReference>
<dbReference type="RefSeq" id="WP_344933939.1">
    <property type="nucleotide sequence ID" value="NZ_BAABDM010000002.1"/>
</dbReference>
<name>A0ABP7WLP0_9GAMM</name>
<feature type="domain" description="3-deoxy-D-manno-octulosonic-acid transferase N-terminal" evidence="8">
    <location>
        <begin position="33"/>
        <end position="210"/>
    </location>
</feature>
<accession>A0ABP7WLP0</accession>
<evidence type="ECO:0000313" key="9">
    <source>
        <dbReference type="EMBL" id="GAA4091783.1"/>
    </source>
</evidence>
<dbReference type="Gene3D" id="3.40.50.11720">
    <property type="entry name" value="3-Deoxy-D-manno-octulosonic-acid transferase, N-terminal domain"/>
    <property type="match status" value="1"/>
</dbReference>
<keyword evidence="10" id="KW-1185">Reference proteome</keyword>
<dbReference type="Gene3D" id="3.40.50.2000">
    <property type="entry name" value="Glycogen Phosphorylase B"/>
    <property type="match status" value="1"/>
</dbReference>